<gene>
    <name evidence="1" type="ORF">PoB_006930500</name>
</gene>
<dbReference type="Proteomes" id="UP000735302">
    <property type="component" value="Unassembled WGS sequence"/>
</dbReference>
<evidence type="ECO:0008006" key="3">
    <source>
        <dbReference type="Google" id="ProtNLM"/>
    </source>
</evidence>
<accession>A0AAV4DFP1</accession>
<keyword evidence="2" id="KW-1185">Reference proteome</keyword>
<sequence>MWAFVNSRATEQALNSPWDFLDQGENVIPLAVSLYLIIELRNGWRDGFEKEASPQQADLFQASAPLAIRFEADFFKEKIENSSPPW</sequence>
<dbReference type="AlphaFoldDB" id="A0AAV4DFP1"/>
<dbReference type="EMBL" id="BLXT01007821">
    <property type="protein sequence ID" value="GFO42800.1"/>
    <property type="molecule type" value="Genomic_DNA"/>
</dbReference>
<organism evidence="1 2">
    <name type="scientific">Plakobranchus ocellatus</name>
    <dbReference type="NCBI Taxonomy" id="259542"/>
    <lineage>
        <taxon>Eukaryota</taxon>
        <taxon>Metazoa</taxon>
        <taxon>Spiralia</taxon>
        <taxon>Lophotrochozoa</taxon>
        <taxon>Mollusca</taxon>
        <taxon>Gastropoda</taxon>
        <taxon>Heterobranchia</taxon>
        <taxon>Euthyneura</taxon>
        <taxon>Panpulmonata</taxon>
        <taxon>Sacoglossa</taxon>
        <taxon>Placobranchoidea</taxon>
        <taxon>Plakobranchidae</taxon>
        <taxon>Plakobranchus</taxon>
    </lineage>
</organism>
<protein>
    <recommendedName>
        <fullName evidence="3">Bestrophin homolog</fullName>
    </recommendedName>
</protein>
<evidence type="ECO:0000313" key="1">
    <source>
        <dbReference type="EMBL" id="GFO42800.1"/>
    </source>
</evidence>
<name>A0AAV4DFP1_9GAST</name>
<evidence type="ECO:0000313" key="2">
    <source>
        <dbReference type="Proteomes" id="UP000735302"/>
    </source>
</evidence>
<reference evidence="1 2" key="1">
    <citation type="journal article" date="2021" name="Elife">
        <title>Chloroplast acquisition without the gene transfer in kleptoplastic sea slugs, Plakobranchus ocellatus.</title>
        <authorList>
            <person name="Maeda T."/>
            <person name="Takahashi S."/>
            <person name="Yoshida T."/>
            <person name="Shimamura S."/>
            <person name="Takaki Y."/>
            <person name="Nagai Y."/>
            <person name="Toyoda A."/>
            <person name="Suzuki Y."/>
            <person name="Arimoto A."/>
            <person name="Ishii H."/>
            <person name="Satoh N."/>
            <person name="Nishiyama T."/>
            <person name="Hasebe M."/>
            <person name="Maruyama T."/>
            <person name="Minagawa J."/>
            <person name="Obokata J."/>
            <person name="Shigenobu S."/>
        </authorList>
    </citation>
    <scope>NUCLEOTIDE SEQUENCE [LARGE SCALE GENOMIC DNA]</scope>
</reference>
<proteinExistence type="predicted"/>
<comment type="caution">
    <text evidence="1">The sequence shown here is derived from an EMBL/GenBank/DDBJ whole genome shotgun (WGS) entry which is preliminary data.</text>
</comment>